<dbReference type="InterPro" id="IPR036236">
    <property type="entry name" value="Znf_C2H2_sf"/>
</dbReference>
<dbReference type="Gene3D" id="3.30.160.60">
    <property type="entry name" value="Classic Zinc Finger"/>
    <property type="match status" value="1"/>
</dbReference>
<dbReference type="PROSITE" id="PS50157">
    <property type="entry name" value="ZINC_FINGER_C2H2_2"/>
    <property type="match status" value="1"/>
</dbReference>
<dbReference type="PANTHER" id="PTHR45801:SF5">
    <property type="entry name" value="OS05G0286100 PROTEIN"/>
    <property type="match status" value="1"/>
</dbReference>
<comment type="caution">
    <text evidence="10">The sequence shown here is derived from an EMBL/GenBank/DDBJ whole genome shotgun (WGS) entry which is preliminary data.</text>
</comment>
<evidence type="ECO:0000313" key="10">
    <source>
        <dbReference type="EMBL" id="KAG9453110.1"/>
    </source>
</evidence>
<keyword evidence="3 8" id="KW-0863">Zinc-finger</keyword>
<keyword evidence="4" id="KW-0862">Zinc</keyword>
<feature type="domain" description="C2H2-type" evidence="9">
    <location>
        <begin position="51"/>
        <end position="78"/>
    </location>
</feature>
<dbReference type="EMBL" id="JAINDJ010000003">
    <property type="protein sequence ID" value="KAG9453110.1"/>
    <property type="molecule type" value="Genomic_DNA"/>
</dbReference>
<keyword evidence="6" id="KW-0804">Transcription</keyword>
<accession>A0AAV7EW66</accession>
<dbReference type="PROSITE" id="PS00028">
    <property type="entry name" value="ZINC_FINGER_C2H2_1"/>
    <property type="match status" value="1"/>
</dbReference>
<keyword evidence="11" id="KW-1185">Reference proteome</keyword>
<dbReference type="SMART" id="SM00355">
    <property type="entry name" value="ZnF_C2H2"/>
    <property type="match status" value="1"/>
</dbReference>
<evidence type="ECO:0000313" key="11">
    <source>
        <dbReference type="Proteomes" id="UP000825729"/>
    </source>
</evidence>
<gene>
    <name evidence="10" type="ORF">H6P81_006014</name>
</gene>
<proteinExistence type="predicted"/>
<reference evidence="10 11" key="1">
    <citation type="submission" date="2021-07" db="EMBL/GenBank/DDBJ databases">
        <title>The Aristolochia fimbriata genome: insights into angiosperm evolution, floral development and chemical biosynthesis.</title>
        <authorList>
            <person name="Jiao Y."/>
        </authorList>
    </citation>
    <scope>NUCLEOTIDE SEQUENCE [LARGE SCALE GENOMIC DNA]</scope>
    <source>
        <strain evidence="10">IBCAS-2021</strain>
        <tissue evidence="10">Leaf</tissue>
    </source>
</reference>
<evidence type="ECO:0000256" key="2">
    <source>
        <dbReference type="ARBA" id="ARBA00022723"/>
    </source>
</evidence>
<evidence type="ECO:0000256" key="8">
    <source>
        <dbReference type="PROSITE-ProRule" id="PRU00042"/>
    </source>
</evidence>
<evidence type="ECO:0000256" key="6">
    <source>
        <dbReference type="ARBA" id="ARBA00023163"/>
    </source>
</evidence>
<dbReference type="InterPro" id="IPR013087">
    <property type="entry name" value="Znf_C2H2_type"/>
</dbReference>
<evidence type="ECO:0000256" key="1">
    <source>
        <dbReference type="ARBA" id="ARBA00004123"/>
    </source>
</evidence>
<dbReference type="SUPFAM" id="SSF57667">
    <property type="entry name" value="beta-beta-alpha zinc fingers"/>
    <property type="match status" value="1"/>
</dbReference>
<keyword evidence="2" id="KW-0479">Metal-binding</keyword>
<comment type="subcellular location">
    <subcellularLocation>
        <location evidence="1">Nucleus</location>
    </subcellularLocation>
</comment>
<sequence>MEQARYWMWTKRKLTAGSHVQASFGDSWEEQAFAEDSAGALGGCIWPPRSYSCSFCRREFRSAQALGGHMNVHRRDRARLKQSPTPHMENHHQSSCTPLGLQYPSDQVCNLACNNPPNIIVNPNSPSRVSAPSTLENCSEHTLQQVSPSYSSSTARSPQKASTTLIFPSPSPPAAKFLITSSLDSKIDQSEISRFRETGTSQVQKNNIYAKPDVGVDSGDFRMLRSHPIVDAGVLDDEEEIVSSKRRRIDVCFRTPIFNKSIPNERNRISASSLPFFNIKPHVQPAEVLGIGSSAMEDLDLELRLGDRPKVK</sequence>
<evidence type="ECO:0000256" key="3">
    <source>
        <dbReference type="ARBA" id="ARBA00022771"/>
    </source>
</evidence>
<evidence type="ECO:0000259" key="9">
    <source>
        <dbReference type="PROSITE" id="PS50157"/>
    </source>
</evidence>
<dbReference type="GO" id="GO:0005634">
    <property type="term" value="C:nucleus"/>
    <property type="evidence" value="ECO:0007669"/>
    <property type="project" value="UniProtKB-SubCell"/>
</dbReference>
<organism evidence="10 11">
    <name type="scientific">Aristolochia fimbriata</name>
    <name type="common">White veined hardy Dutchman's pipe vine</name>
    <dbReference type="NCBI Taxonomy" id="158543"/>
    <lineage>
        <taxon>Eukaryota</taxon>
        <taxon>Viridiplantae</taxon>
        <taxon>Streptophyta</taxon>
        <taxon>Embryophyta</taxon>
        <taxon>Tracheophyta</taxon>
        <taxon>Spermatophyta</taxon>
        <taxon>Magnoliopsida</taxon>
        <taxon>Magnoliidae</taxon>
        <taxon>Piperales</taxon>
        <taxon>Aristolochiaceae</taxon>
        <taxon>Aristolochia</taxon>
    </lineage>
</organism>
<evidence type="ECO:0000256" key="4">
    <source>
        <dbReference type="ARBA" id="ARBA00022833"/>
    </source>
</evidence>
<dbReference type="AlphaFoldDB" id="A0AAV7EW66"/>
<dbReference type="PANTHER" id="PTHR45801">
    <property type="entry name" value="OS07G0101800 PROTEIN"/>
    <property type="match status" value="1"/>
</dbReference>
<dbReference type="InterPro" id="IPR052426">
    <property type="entry name" value="Plant_dev_regulator"/>
</dbReference>
<dbReference type="GO" id="GO:0008270">
    <property type="term" value="F:zinc ion binding"/>
    <property type="evidence" value="ECO:0007669"/>
    <property type="project" value="UniProtKB-KW"/>
</dbReference>
<evidence type="ECO:0000256" key="5">
    <source>
        <dbReference type="ARBA" id="ARBA00023015"/>
    </source>
</evidence>
<keyword evidence="5" id="KW-0805">Transcription regulation</keyword>
<protein>
    <recommendedName>
        <fullName evidence="9">C2H2-type domain-containing protein</fullName>
    </recommendedName>
</protein>
<dbReference type="Proteomes" id="UP000825729">
    <property type="component" value="Unassembled WGS sequence"/>
</dbReference>
<evidence type="ECO:0000256" key="7">
    <source>
        <dbReference type="ARBA" id="ARBA00023242"/>
    </source>
</evidence>
<name>A0AAV7EW66_ARIFI</name>
<keyword evidence="7" id="KW-0539">Nucleus</keyword>